<evidence type="ECO:0000256" key="5">
    <source>
        <dbReference type="ARBA" id="ARBA00022692"/>
    </source>
</evidence>
<feature type="transmembrane region" description="Helical" evidence="8">
    <location>
        <begin position="318"/>
        <end position="340"/>
    </location>
</feature>
<dbReference type="Proteomes" id="UP000711407">
    <property type="component" value="Unassembled WGS sequence"/>
</dbReference>
<keyword evidence="6 8" id="KW-1133">Transmembrane helix</keyword>
<feature type="transmembrane region" description="Helical" evidence="8">
    <location>
        <begin position="261"/>
        <end position="283"/>
    </location>
</feature>
<feature type="transmembrane region" description="Helical" evidence="8">
    <location>
        <begin position="21"/>
        <end position="39"/>
    </location>
</feature>
<evidence type="ECO:0000256" key="3">
    <source>
        <dbReference type="ARBA" id="ARBA00022448"/>
    </source>
</evidence>
<feature type="transmembrane region" description="Helical" evidence="8">
    <location>
        <begin position="154"/>
        <end position="176"/>
    </location>
</feature>
<name>A0A921JI02_9BACT</name>
<dbReference type="InterPro" id="IPR000412">
    <property type="entry name" value="ABC_2_transport"/>
</dbReference>
<keyword evidence="5 8" id="KW-0812">Transmembrane</keyword>
<keyword evidence="7 8" id="KW-0472">Membrane</keyword>
<protein>
    <recommendedName>
        <fullName evidence="8">Transport permease protein</fullName>
    </recommendedName>
</protein>
<evidence type="ECO:0000313" key="10">
    <source>
        <dbReference type="EMBL" id="HJE38951.1"/>
    </source>
</evidence>
<dbReference type="PANTHER" id="PTHR30294">
    <property type="entry name" value="MEMBRANE COMPONENT OF ABC TRANSPORTER YHHJ-RELATED"/>
    <property type="match status" value="1"/>
</dbReference>
<evidence type="ECO:0000256" key="8">
    <source>
        <dbReference type="RuleBase" id="RU361157"/>
    </source>
</evidence>
<dbReference type="GO" id="GO:0043190">
    <property type="term" value="C:ATP-binding cassette (ABC) transporter complex"/>
    <property type="evidence" value="ECO:0007669"/>
    <property type="project" value="InterPro"/>
</dbReference>
<dbReference type="InterPro" id="IPR051449">
    <property type="entry name" value="ABC-2_transporter_component"/>
</dbReference>
<gene>
    <name evidence="10" type="ORF">K8V47_04235</name>
</gene>
<dbReference type="GO" id="GO:0140359">
    <property type="term" value="F:ABC-type transporter activity"/>
    <property type="evidence" value="ECO:0007669"/>
    <property type="project" value="InterPro"/>
</dbReference>
<accession>A0A921JI02</accession>
<dbReference type="EMBL" id="DYXT01000025">
    <property type="protein sequence ID" value="HJE38951.1"/>
    <property type="molecule type" value="Genomic_DNA"/>
</dbReference>
<dbReference type="Pfam" id="PF12698">
    <property type="entry name" value="ABC2_membrane_3"/>
    <property type="match status" value="1"/>
</dbReference>
<keyword evidence="3 8" id="KW-0813">Transport</keyword>
<evidence type="ECO:0000256" key="7">
    <source>
        <dbReference type="ARBA" id="ARBA00023136"/>
    </source>
</evidence>
<evidence type="ECO:0000259" key="9">
    <source>
        <dbReference type="PROSITE" id="PS51012"/>
    </source>
</evidence>
<dbReference type="PROSITE" id="PS51012">
    <property type="entry name" value="ABC_TM2"/>
    <property type="match status" value="1"/>
</dbReference>
<evidence type="ECO:0000256" key="4">
    <source>
        <dbReference type="ARBA" id="ARBA00022475"/>
    </source>
</evidence>
<evidence type="ECO:0000256" key="2">
    <source>
        <dbReference type="ARBA" id="ARBA00007783"/>
    </source>
</evidence>
<evidence type="ECO:0000313" key="11">
    <source>
        <dbReference type="Proteomes" id="UP000711407"/>
    </source>
</evidence>
<feature type="transmembrane region" description="Helical" evidence="8">
    <location>
        <begin position="230"/>
        <end position="254"/>
    </location>
</feature>
<dbReference type="InterPro" id="IPR013525">
    <property type="entry name" value="ABC2_TM"/>
</dbReference>
<reference evidence="10" key="1">
    <citation type="journal article" date="2021" name="PeerJ">
        <title>Extensive microbial diversity within the chicken gut microbiome revealed by metagenomics and culture.</title>
        <authorList>
            <person name="Gilroy R."/>
            <person name="Ravi A."/>
            <person name="Getino M."/>
            <person name="Pursley I."/>
            <person name="Horton D.L."/>
            <person name="Alikhan N.F."/>
            <person name="Baker D."/>
            <person name="Gharbi K."/>
            <person name="Hall N."/>
            <person name="Watson M."/>
            <person name="Adriaenssens E.M."/>
            <person name="Foster-Nyarko E."/>
            <person name="Jarju S."/>
            <person name="Secka A."/>
            <person name="Antonio M."/>
            <person name="Oren A."/>
            <person name="Chaudhuri R.R."/>
            <person name="La Ragione R."/>
            <person name="Hildebrand F."/>
            <person name="Pallen M.J."/>
        </authorList>
    </citation>
    <scope>NUCLEOTIDE SEQUENCE</scope>
    <source>
        <strain evidence="10">4100</strain>
    </source>
</reference>
<feature type="domain" description="ABC transmembrane type-2" evidence="9">
    <location>
        <begin position="104"/>
        <end position="346"/>
    </location>
</feature>
<comment type="similarity">
    <text evidence="2 8">Belongs to the ABC-2 integral membrane protein family.</text>
</comment>
<comment type="subcellular location">
    <subcellularLocation>
        <location evidence="1 8">Cell membrane</location>
        <topology evidence="1 8">Multi-pass membrane protein</topology>
    </subcellularLocation>
</comment>
<sequence>MKLAPFVYKEMLHVLRDKRMLFVALAIPIVQMLLFGFAISTEVNNINVAVAYDRYDEDVRQAIERISSNPYVTLKGQIDNTQVYPTLQRGAADAVVVFRDGSDVQIVADASNPNIAQSSTGYLQAMISGSSGGTAGNIDTHFLYNPQLKSSYNFAPGIMGMLFMLVCALMTAVSVVREKETGTMELLLVSPVRPIQIIISKMVPFFVLSCVDLALMLGIARWLLDVPMSAGVLPIILFSLLYILLSLGLGLLVSTISTSQIMAMLICGMVMIMPVVMLSGLIFPVENLPVVLKQISFIVPARWYIDAMRKLMVEGLDIGMALDDLLILAVMTVILLAVAIRNFKIRLS</sequence>
<feature type="transmembrane region" description="Helical" evidence="8">
    <location>
        <begin position="203"/>
        <end position="224"/>
    </location>
</feature>
<dbReference type="InterPro" id="IPR047817">
    <property type="entry name" value="ABC2_TM_bact-type"/>
</dbReference>
<keyword evidence="4 8" id="KW-1003">Cell membrane</keyword>
<dbReference type="PRINTS" id="PR00164">
    <property type="entry name" value="ABC2TRNSPORT"/>
</dbReference>
<evidence type="ECO:0000256" key="1">
    <source>
        <dbReference type="ARBA" id="ARBA00004651"/>
    </source>
</evidence>
<dbReference type="PANTHER" id="PTHR30294:SF29">
    <property type="entry name" value="MULTIDRUG ABC TRANSPORTER PERMEASE YBHS-RELATED"/>
    <property type="match status" value="1"/>
</dbReference>
<dbReference type="AlphaFoldDB" id="A0A921JI02"/>
<comment type="caution">
    <text evidence="10">The sequence shown here is derived from an EMBL/GenBank/DDBJ whole genome shotgun (WGS) entry which is preliminary data.</text>
</comment>
<proteinExistence type="inferred from homology"/>
<organism evidence="10 11">
    <name type="scientific">Candidatus Amulumruptor caecigallinarius</name>
    <dbReference type="NCBI Taxonomy" id="2109911"/>
    <lineage>
        <taxon>Bacteria</taxon>
        <taxon>Pseudomonadati</taxon>
        <taxon>Bacteroidota</taxon>
        <taxon>Bacteroidia</taxon>
        <taxon>Bacteroidales</taxon>
        <taxon>Muribaculaceae</taxon>
        <taxon>Candidatus Amulumruptor</taxon>
    </lineage>
</organism>
<reference evidence="10" key="2">
    <citation type="submission" date="2021-09" db="EMBL/GenBank/DDBJ databases">
        <authorList>
            <person name="Gilroy R."/>
        </authorList>
    </citation>
    <scope>NUCLEOTIDE SEQUENCE</scope>
    <source>
        <strain evidence="10">4100</strain>
    </source>
</reference>
<evidence type="ECO:0000256" key="6">
    <source>
        <dbReference type="ARBA" id="ARBA00022989"/>
    </source>
</evidence>